<reference evidence="1" key="1">
    <citation type="submission" date="2018-10" db="EMBL/GenBank/DDBJ databases">
        <title>Population genomic analysis revealed the cold adaptation of white poplar.</title>
        <authorList>
            <person name="Liu Y.-J."/>
        </authorList>
    </citation>
    <scope>NUCLEOTIDE SEQUENCE [LARGE SCALE GENOMIC DNA]</scope>
    <source>
        <strain evidence="1">PAL-ZL1</strain>
    </source>
</reference>
<evidence type="ECO:0000313" key="1">
    <source>
        <dbReference type="EMBL" id="TKS15276.1"/>
    </source>
</evidence>
<sequence length="101" mass="11470">MDDHRAPLEMALDLWVSPWGFFAAGGRFADVAGGRRWIAPSLTVELWFGHRWGRKPKGEQPLPVGKETNPTDPSWEEAAAVFNREREASAEGRRLGLWRKK</sequence>
<accession>A0A4V6ACA4</accession>
<name>A0A4V6ACA4_POPAL</name>
<gene>
    <name evidence="1" type="ORF">D5086_0000035520</name>
</gene>
<dbReference type="EMBL" id="RCHU01000093">
    <property type="protein sequence ID" value="TKS15276.1"/>
    <property type="molecule type" value="Genomic_DNA"/>
</dbReference>
<dbReference type="AlphaFoldDB" id="A0A4V6ACA4"/>
<comment type="caution">
    <text evidence="1">The sequence shown here is derived from an EMBL/GenBank/DDBJ whole genome shotgun (WGS) entry which is preliminary data.</text>
</comment>
<protein>
    <submittedName>
        <fullName evidence="1">Uncharacterized protein</fullName>
    </submittedName>
</protein>
<organism evidence="1">
    <name type="scientific">Populus alba</name>
    <name type="common">White poplar</name>
    <dbReference type="NCBI Taxonomy" id="43335"/>
    <lineage>
        <taxon>Eukaryota</taxon>
        <taxon>Viridiplantae</taxon>
        <taxon>Streptophyta</taxon>
        <taxon>Embryophyta</taxon>
        <taxon>Tracheophyta</taxon>
        <taxon>Spermatophyta</taxon>
        <taxon>Magnoliopsida</taxon>
        <taxon>eudicotyledons</taxon>
        <taxon>Gunneridae</taxon>
        <taxon>Pentapetalae</taxon>
        <taxon>rosids</taxon>
        <taxon>fabids</taxon>
        <taxon>Malpighiales</taxon>
        <taxon>Salicaceae</taxon>
        <taxon>Saliceae</taxon>
        <taxon>Populus</taxon>
    </lineage>
</organism>
<proteinExistence type="predicted"/>